<dbReference type="RefSeq" id="WP_309939855.1">
    <property type="nucleotide sequence ID" value="NZ_AP025305.1"/>
</dbReference>
<dbReference type="InterPro" id="IPR011765">
    <property type="entry name" value="Pept_M16_N"/>
</dbReference>
<dbReference type="SUPFAM" id="SSF63411">
    <property type="entry name" value="LuxS/MPP-like metallohydrolase"/>
    <property type="match status" value="2"/>
</dbReference>
<feature type="domain" description="Peptidase M16 N-terminal" evidence="2">
    <location>
        <begin position="14"/>
        <end position="160"/>
    </location>
</feature>
<dbReference type="InterPro" id="IPR007863">
    <property type="entry name" value="Peptidase_M16_C"/>
</dbReference>
<dbReference type="InterPro" id="IPR011249">
    <property type="entry name" value="Metalloenz_LuxS/M16"/>
</dbReference>
<dbReference type="Pfam" id="PF00675">
    <property type="entry name" value="Peptidase_M16"/>
    <property type="match status" value="1"/>
</dbReference>
<reference evidence="4" key="1">
    <citation type="submission" date="2023-07" db="EMBL/GenBank/DDBJ databases">
        <title>Genomic Encyclopedia of Type Strains, Phase IV (KMG-IV): sequencing the most valuable type-strain genomes for metagenomic binning, comparative biology and taxonomic classification.</title>
        <authorList>
            <person name="Goeker M."/>
        </authorList>
    </citation>
    <scope>NUCLEOTIDE SEQUENCE</scope>
    <source>
        <strain evidence="4">DSM 26174</strain>
    </source>
</reference>
<evidence type="ECO:0000313" key="5">
    <source>
        <dbReference type="Proteomes" id="UP001185092"/>
    </source>
</evidence>
<dbReference type="GO" id="GO:0046872">
    <property type="term" value="F:metal ion binding"/>
    <property type="evidence" value="ECO:0007669"/>
    <property type="project" value="InterPro"/>
</dbReference>
<gene>
    <name evidence="4" type="ORF">HNQ88_003081</name>
</gene>
<dbReference type="EMBL" id="JAVDQD010000003">
    <property type="protein sequence ID" value="MDR6240033.1"/>
    <property type="molecule type" value="Genomic_DNA"/>
</dbReference>
<evidence type="ECO:0000256" key="1">
    <source>
        <dbReference type="ARBA" id="ARBA00007261"/>
    </source>
</evidence>
<dbReference type="AlphaFoldDB" id="A0AAE3XNX3"/>
<dbReference type="PANTHER" id="PTHR11851:SF49">
    <property type="entry name" value="MITOCHONDRIAL-PROCESSING PEPTIDASE SUBUNIT ALPHA"/>
    <property type="match status" value="1"/>
</dbReference>
<proteinExistence type="inferred from homology"/>
<dbReference type="InterPro" id="IPR050361">
    <property type="entry name" value="MPP/UQCRC_Complex"/>
</dbReference>
<sequence>MKDFDLIELNNGIRIVHKQVPHTKIAHCGFVLNIGSRDEKPHQQGIAHFWEHMAFKGTQNRKAFHILNRLDAVGGDLNAYTTKEKICFHASVLDAHFDKAVDLLTDITFRSTFPEKEIQKEKNVILEEMAMYNDVPEDAIQDEFDELLFPEDQLGKNILGNTASVKGFTQDDFFNFIDENLDTDEVVFSSVSNLPSEKVFKLLRKHLENIPSKRSTRKRLYNNQYKPLLIEKTKDISQVHCAMGVPAIGIGHPDRMKLFLLNNLLGGPNLNSRLNMSLREKYGYVYNIESSFTPFIDTGIFAIFFAVEPNLKKKSLSLVKKELNRLKKEKLSGLQLQRLKNQIIGQMAMSEENNLSMMIMLAKSLLDLNKIDSFENVVGQINQISSEDLFEMANIYFQEDHFSYLIYNTEQ</sequence>
<evidence type="ECO:0000259" key="3">
    <source>
        <dbReference type="Pfam" id="PF05193"/>
    </source>
</evidence>
<organism evidence="4 5">
    <name type="scientific">Aureibacter tunicatorum</name>
    <dbReference type="NCBI Taxonomy" id="866807"/>
    <lineage>
        <taxon>Bacteria</taxon>
        <taxon>Pseudomonadati</taxon>
        <taxon>Bacteroidota</taxon>
        <taxon>Cytophagia</taxon>
        <taxon>Cytophagales</taxon>
        <taxon>Persicobacteraceae</taxon>
        <taxon>Aureibacter</taxon>
    </lineage>
</organism>
<accession>A0AAE3XNX3</accession>
<keyword evidence="5" id="KW-1185">Reference proteome</keyword>
<name>A0AAE3XNX3_9BACT</name>
<dbReference type="Proteomes" id="UP001185092">
    <property type="component" value="Unassembled WGS sequence"/>
</dbReference>
<comment type="similarity">
    <text evidence="1">Belongs to the peptidase M16 family.</text>
</comment>
<comment type="caution">
    <text evidence="4">The sequence shown here is derived from an EMBL/GenBank/DDBJ whole genome shotgun (WGS) entry which is preliminary data.</text>
</comment>
<evidence type="ECO:0000313" key="4">
    <source>
        <dbReference type="EMBL" id="MDR6240033.1"/>
    </source>
</evidence>
<evidence type="ECO:0000259" key="2">
    <source>
        <dbReference type="Pfam" id="PF00675"/>
    </source>
</evidence>
<protein>
    <submittedName>
        <fullName evidence="4">Zn-dependent peptidase</fullName>
    </submittedName>
</protein>
<dbReference type="Gene3D" id="3.30.830.10">
    <property type="entry name" value="Metalloenzyme, LuxS/M16 peptidase-like"/>
    <property type="match status" value="2"/>
</dbReference>
<dbReference type="Pfam" id="PF05193">
    <property type="entry name" value="Peptidase_M16_C"/>
    <property type="match status" value="1"/>
</dbReference>
<feature type="domain" description="Peptidase M16 C-terminal" evidence="3">
    <location>
        <begin position="168"/>
        <end position="342"/>
    </location>
</feature>
<dbReference type="PANTHER" id="PTHR11851">
    <property type="entry name" value="METALLOPROTEASE"/>
    <property type="match status" value="1"/>
</dbReference>